<keyword evidence="11" id="KW-0282">Flagellum</keyword>
<keyword evidence="4 7" id="KW-1133">Transmembrane helix</keyword>
<evidence type="ECO:0000256" key="1">
    <source>
        <dbReference type="ARBA" id="ARBA00004651"/>
    </source>
</evidence>
<dbReference type="RefSeq" id="WP_064040055.1">
    <property type="nucleotide sequence ID" value="NZ_LUUJ01000062.1"/>
</dbReference>
<dbReference type="Pfam" id="PF10102">
    <property type="entry name" value="DUF2341"/>
    <property type="match status" value="1"/>
</dbReference>
<dbReference type="GO" id="GO:0005886">
    <property type="term" value="C:plasma membrane"/>
    <property type="evidence" value="ECO:0007669"/>
    <property type="project" value="UniProtKB-SubCell"/>
</dbReference>
<protein>
    <submittedName>
        <fullName evidence="11">Flagellar motor protein MotA</fullName>
    </submittedName>
</protein>
<dbReference type="InterPro" id="IPR013320">
    <property type="entry name" value="ConA-like_dom_sf"/>
</dbReference>
<keyword evidence="11" id="KW-0966">Cell projection</keyword>
<dbReference type="InterPro" id="IPR050790">
    <property type="entry name" value="ExbB/TolQ_transport"/>
</dbReference>
<organism evidence="11 12">
    <name type="scientific">Methylomonas koyamae</name>
    <dbReference type="NCBI Taxonomy" id="702114"/>
    <lineage>
        <taxon>Bacteria</taxon>
        <taxon>Pseudomonadati</taxon>
        <taxon>Pseudomonadota</taxon>
        <taxon>Gammaproteobacteria</taxon>
        <taxon>Methylococcales</taxon>
        <taxon>Methylococcaceae</taxon>
        <taxon>Methylomonas</taxon>
    </lineage>
</organism>
<evidence type="ECO:0000256" key="7">
    <source>
        <dbReference type="SAM" id="Phobius"/>
    </source>
</evidence>
<evidence type="ECO:0000259" key="10">
    <source>
        <dbReference type="Pfam" id="PF10102"/>
    </source>
</evidence>
<keyword evidence="11" id="KW-0969">Cilium</keyword>
<evidence type="ECO:0000256" key="2">
    <source>
        <dbReference type="ARBA" id="ARBA00022475"/>
    </source>
</evidence>
<keyword evidence="2" id="KW-1003">Cell membrane</keyword>
<proteinExistence type="inferred from homology"/>
<feature type="domain" description="DUF2341" evidence="10">
    <location>
        <begin position="70"/>
        <end position="139"/>
    </location>
</feature>
<keyword evidence="5 7" id="KW-0472">Membrane</keyword>
<dbReference type="InterPro" id="IPR018765">
    <property type="entry name" value="DUF2341"/>
</dbReference>
<dbReference type="InterPro" id="IPR002898">
    <property type="entry name" value="MotA_ExbB_proton_chnl"/>
</dbReference>
<gene>
    <name evidence="11" type="ORF">A1507_09935</name>
</gene>
<sequence length="596" mass="63416">MKRIALLMLVLSMMPGLAQAWWNDDWGYRKKITIDAAQLQQSGVKPVAEGLVPVRLHTGNFGFFADLAENGKDLRFLAADDKTPLKYFIEKIDAVNEMALIWVKLPKDIAAAADETMFWMYYGNPKAVDAQDGAGIFDVAQAVAYHFDADAVKDATAYANQPASATSTRIEGGAVGDAGAFNGSQALKIAATPAVQMAVEFGWTVSAWVKIDQAQSDGVIFQRDGLTLSVRGQTPVLEVNRKELVSPTDLNLATWQFLAVSASKEGFTLYVDGKPMGVLPASVPALLGDSSIGAAVDGSRGFAGAIDEFGIAKVARDQNYLQFAALMQGQSSALLNYGEDSTPDSEEGGESYLMATLDNVTLDGWVIIGILAVMFIISFLVIVSKAIILNRTRSENKKFEAAFSQLGSKNLTNLDHQDEEDQADFDESPLLLSLTGNHAAFAGSSIYRIYHTGVQEMNKRLAKGVGADVHDQALSAQALNAVKASMDGVLVRELQKLNSQMVLLTIAISGGPFLGLLGTVVGVMITFAAIAASGEVNVNAIAPGIAAALAATVAGLGVAIPALFAYNYLGSMIKSITADMHVFVDEFIAKLAEQHS</sequence>
<feature type="transmembrane region" description="Helical" evidence="7">
    <location>
        <begin position="364"/>
        <end position="388"/>
    </location>
</feature>
<accession>A0A177NJ21</accession>
<dbReference type="Pfam" id="PF01618">
    <property type="entry name" value="MotA_ExbB"/>
    <property type="match status" value="1"/>
</dbReference>
<name>A0A177NJ21_9GAMM</name>
<feature type="chain" id="PRO_5008069213" evidence="8">
    <location>
        <begin position="21"/>
        <end position="596"/>
    </location>
</feature>
<feature type="transmembrane region" description="Helical" evidence="7">
    <location>
        <begin position="544"/>
        <end position="566"/>
    </location>
</feature>
<dbReference type="SUPFAM" id="SSF49899">
    <property type="entry name" value="Concanavalin A-like lectins/glucanases"/>
    <property type="match status" value="1"/>
</dbReference>
<evidence type="ECO:0000259" key="9">
    <source>
        <dbReference type="Pfam" id="PF01618"/>
    </source>
</evidence>
<evidence type="ECO:0000256" key="5">
    <source>
        <dbReference type="ARBA" id="ARBA00023136"/>
    </source>
</evidence>
<comment type="similarity">
    <text evidence="6">Belongs to the exbB/tolQ family.</text>
</comment>
<dbReference type="Proteomes" id="UP000077857">
    <property type="component" value="Unassembled WGS sequence"/>
</dbReference>
<feature type="domain" description="MotA/TolQ/ExbB proton channel" evidence="9">
    <location>
        <begin position="474"/>
        <end position="580"/>
    </location>
</feature>
<evidence type="ECO:0000256" key="6">
    <source>
        <dbReference type="RuleBase" id="RU004057"/>
    </source>
</evidence>
<keyword evidence="8" id="KW-0732">Signal</keyword>
<keyword evidence="3 7" id="KW-0812">Transmembrane</keyword>
<comment type="subcellular location">
    <subcellularLocation>
        <location evidence="1">Cell membrane</location>
        <topology evidence="1">Multi-pass membrane protein</topology>
    </subcellularLocation>
    <subcellularLocation>
        <location evidence="6">Membrane</location>
        <topology evidence="6">Multi-pass membrane protein</topology>
    </subcellularLocation>
</comment>
<evidence type="ECO:0000313" key="11">
    <source>
        <dbReference type="EMBL" id="OAI18058.1"/>
    </source>
</evidence>
<reference evidence="11 12" key="1">
    <citation type="submission" date="2016-03" db="EMBL/GenBank/DDBJ databases">
        <authorList>
            <person name="Ploux O."/>
        </authorList>
    </citation>
    <scope>NUCLEOTIDE SEQUENCE [LARGE SCALE GENOMIC DNA]</scope>
    <source>
        <strain evidence="11 12">R-45378</strain>
    </source>
</reference>
<keyword evidence="6" id="KW-0813">Transport</keyword>
<dbReference type="OrthoDB" id="175881at2"/>
<evidence type="ECO:0000256" key="4">
    <source>
        <dbReference type="ARBA" id="ARBA00022989"/>
    </source>
</evidence>
<dbReference type="PANTHER" id="PTHR30625">
    <property type="entry name" value="PROTEIN TOLQ"/>
    <property type="match status" value="1"/>
</dbReference>
<dbReference type="EMBL" id="LUUJ01000062">
    <property type="protein sequence ID" value="OAI18058.1"/>
    <property type="molecule type" value="Genomic_DNA"/>
</dbReference>
<dbReference type="Gene3D" id="2.60.120.200">
    <property type="match status" value="1"/>
</dbReference>
<feature type="transmembrane region" description="Helical" evidence="7">
    <location>
        <begin position="502"/>
        <end position="532"/>
    </location>
</feature>
<feature type="signal peptide" evidence="8">
    <location>
        <begin position="1"/>
        <end position="20"/>
    </location>
</feature>
<dbReference type="Pfam" id="PF13385">
    <property type="entry name" value="Laminin_G_3"/>
    <property type="match status" value="1"/>
</dbReference>
<dbReference type="AlphaFoldDB" id="A0A177NJ21"/>
<keyword evidence="6" id="KW-0653">Protein transport</keyword>
<evidence type="ECO:0000313" key="12">
    <source>
        <dbReference type="Proteomes" id="UP000077857"/>
    </source>
</evidence>
<dbReference type="GO" id="GO:0017038">
    <property type="term" value="P:protein import"/>
    <property type="evidence" value="ECO:0007669"/>
    <property type="project" value="TreeGrafter"/>
</dbReference>
<dbReference type="PANTHER" id="PTHR30625:SF3">
    <property type="entry name" value="TOL-PAL SYSTEM PROTEIN TOLQ"/>
    <property type="match status" value="1"/>
</dbReference>
<evidence type="ECO:0000256" key="8">
    <source>
        <dbReference type="SAM" id="SignalP"/>
    </source>
</evidence>
<evidence type="ECO:0000256" key="3">
    <source>
        <dbReference type="ARBA" id="ARBA00022692"/>
    </source>
</evidence>
<comment type="caution">
    <text evidence="11">The sequence shown here is derived from an EMBL/GenBank/DDBJ whole genome shotgun (WGS) entry which is preliminary data.</text>
</comment>